<feature type="domain" description="DUF5916" evidence="3">
    <location>
        <begin position="258"/>
        <end position="871"/>
    </location>
</feature>
<dbReference type="eggNOG" id="COG2091">
    <property type="taxonomic scope" value="Bacteria"/>
</dbReference>
<dbReference type="OrthoDB" id="9786766at2"/>
<dbReference type="Proteomes" id="UP000007590">
    <property type="component" value="Chromosome"/>
</dbReference>
<dbReference type="Pfam" id="PF06452">
    <property type="entry name" value="CBM9_1"/>
    <property type="match status" value="1"/>
</dbReference>
<gene>
    <name evidence="4" type="ordered locus">Solca_0120</name>
</gene>
<protein>
    <submittedName>
        <fullName evidence="4">Uncharacterized protein</fullName>
    </submittedName>
</protein>
<dbReference type="SUPFAM" id="SSF49344">
    <property type="entry name" value="CBD9-like"/>
    <property type="match status" value="1"/>
</dbReference>
<dbReference type="Gene3D" id="2.60.40.1190">
    <property type="match status" value="1"/>
</dbReference>
<dbReference type="GO" id="GO:0016052">
    <property type="term" value="P:carbohydrate catabolic process"/>
    <property type="evidence" value="ECO:0007669"/>
    <property type="project" value="InterPro"/>
</dbReference>
<dbReference type="InterPro" id="IPR045670">
    <property type="entry name" value="DUF5916"/>
</dbReference>
<dbReference type="EMBL" id="CP003349">
    <property type="protein sequence ID" value="AFD05276.1"/>
    <property type="molecule type" value="Genomic_DNA"/>
</dbReference>
<dbReference type="GO" id="GO:0004553">
    <property type="term" value="F:hydrolase activity, hydrolyzing O-glycosyl compounds"/>
    <property type="evidence" value="ECO:0007669"/>
    <property type="project" value="InterPro"/>
</dbReference>
<dbReference type="AlphaFoldDB" id="H8KT93"/>
<dbReference type="STRING" id="929556.Solca_0120"/>
<reference evidence="4" key="1">
    <citation type="submission" date="2012-02" db="EMBL/GenBank/DDBJ databases">
        <title>The complete genome of Solitalea canadensis DSM 3403.</title>
        <authorList>
            <consortium name="US DOE Joint Genome Institute (JGI-PGF)"/>
            <person name="Lucas S."/>
            <person name="Copeland A."/>
            <person name="Lapidus A."/>
            <person name="Glavina del Rio T."/>
            <person name="Dalin E."/>
            <person name="Tice H."/>
            <person name="Bruce D."/>
            <person name="Goodwin L."/>
            <person name="Pitluck S."/>
            <person name="Peters L."/>
            <person name="Ovchinnikova G."/>
            <person name="Lu M."/>
            <person name="Kyrpides N."/>
            <person name="Mavromatis K."/>
            <person name="Ivanova N."/>
            <person name="Brettin T."/>
            <person name="Detter J.C."/>
            <person name="Han C."/>
            <person name="Larimer F."/>
            <person name="Land M."/>
            <person name="Hauser L."/>
            <person name="Markowitz V."/>
            <person name="Cheng J.-F."/>
            <person name="Hugenholtz P."/>
            <person name="Woyke T."/>
            <person name="Wu D."/>
            <person name="Spring S."/>
            <person name="Schroeder M."/>
            <person name="Kopitz M."/>
            <person name="Brambilla E."/>
            <person name="Klenk H.-P."/>
            <person name="Eisen J.A."/>
        </authorList>
    </citation>
    <scope>NUCLEOTIDE SEQUENCE</scope>
    <source>
        <strain evidence="4">DSM 3403</strain>
    </source>
</reference>
<evidence type="ECO:0000259" key="2">
    <source>
        <dbReference type="Pfam" id="PF06452"/>
    </source>
</evidence>
<evidence type="ECO:0000259" key="3">
    <source>
        <dbReference type="Pfam" id="PF19313"/>
    </source>
</evidence>
<evidence type="ECO:0000313" key="4">
    <source>
        <dbReference type="EMBL" id="AFD05276.1"/>
    </source>
</evidence>
<keyword evidence="5" id="KW-1185">Reference proteome</keyword>
<dbReference type="CDD" id="cd09618">
    <property type="entry name" value="CBM9_like_2"/>
    <property type="match status" value="1"/>
</dbReference>
<dbReference type="RefSeq" id="WP_014678504.1">
    <property type="nucleotide sequence ID" value="NC_017770.1"/>
</dbReference>
<organism evidence="4 5">
    <name type="scientific">Solitalea canadensis (strain ATCC 29591 / DSM 3403 / JCM 21819 / LMG 8368 / NBRC 15130 / NCIMB 12057 / USAM 9D)</name>
    <name type="common">Flexibacter canadensis</name>
    <dbReference type="NCBI Taxonomy" id="929556"/>
    <lineage>
        <taxon>Bacteria</taxon>
        <taxon>Pseudomonadati</taxon>
        <taxon>Bacteroidota</taxon>
        <taxon>Sphingobacteriia</taxon>
        <taxon>Sphingobacteriales</taxon>
        <taxon>Sphingobacteriaceae</taxon>
        <taxon>Solitalea</taxon>
    </lineage>
</organism>
<evidence type="ECO:0000313" key="5">
    <source>
        <dbReference type="Proteomes" id="UP000007590"/>
    </source>
</evidence>
<feature type="chain" id="PRO_5003613125" evidence="1">
    <location>
        <begin position="19"/>
        <end position="880"/>
    </location>
</feature>
<proteinExistence type="predicted"/>
<dbReference type="Pfam" id="PF19313">
    <property type="entry name" value="DUF5916"/>
    <property type="match status" value="1"/>
</dbReference>
<dbReference type="InterPro" id="IPR010502">
    <property type="entry name" value="Carb-bd_dom_fam9"/>
</dbReference>
<accession>H8KT93</accession>
<evidence type="ECO:0000256" key="1">
    <source>
        <dbReference type="SAM" id="SignalP"/>
    </source>
</evidence>
<feature type="signal peptide" evidence="1">
    <location>
        <begin position="1"/>
        <end position="18"/>
    </location>
</feature>
<sequence>MKLLYTFLLLCFIHTAIAQQAPPVHKKNYTTRALGNTPPPVIDGSLTDEAWNIVEWTGDFIENLPDENTPPIEQTKFKVIYDNEFIYFGFRCYDKNPKEIVKRLSRRDGFEGDWIEVNISSHNDKLTAFSFSGSVAGVKSDGFISENGTTWEGNWNPIWYLKTHIDEEGWTAEFKIPLSELRFSNTPDQVWGLQATRRYFRTEERSLWQRIPLDAPGWVSEFGELRGIKGIVPQKEIDVRPFLLSKMETYPTESGNPFKPGRNYNLNAGVDAKVGVTNDLTLNLTLNPDFGQVEADPATIALDGFQVFYPEQRPFFIESRNIFNYTFSDSQDNLFYSRRIGRNPQGWVNPGDHSFVSMPDNTAILGAAKFSGKTKSGWSIGVLESVTNREYAKVEESGQKKQVLVEPLTNYFVGRVQKDFNNRNSYLGGMITSTMRNIEASNLDFLHTSALTSGLDFMHNWKNRKYFFRGNIIMSYVEGGKQAILATQQSMTHLFQRVDAQNVSINPERTSLTGTGGKLEIGKAGVGNWRYKGSLTWLSPELELNDIGFLRQTNDIRQQLVVSYQTLKPFSQFRKIEVYLDQLSNSDFDRNLNKMQFTIGLDAVLKNNWTTSLMTVYKPINYSITVLQGGPRFRYSEELFKSISFTSDSRRKLRFNGAVYSNRGKNNSLSYNEFNLGVVYQPVNAFTFSVKPAYAINKNKLQYVTQTRVTEATSYITANLEQHTLSAAIRFDCNINPDLTIQYYGQPFISQGKYSSFGKVINPTAYHYGDRISLFNDLQLNADELQKSYSIDEDANGTTDYTVQNPNFSFAQFRSNLVVRWEYIPGSEFYLVWSQGITANGSPGNNLFDELNTQLLNGKTENIFLLKMTYRLTKHIRHKQ</sequence>
<feature type="domain" description="Carbohydrate-binding" evidence="2">
    <location>
        <begin position="42"/>
        <end position="194"/>
    </location>
</feature>
<dbReference type="GO" id="GO:0030246">
    <property type="term" value="F:carbohydrate binding"/>
    <property type="evidence" value="ECO:0007669"/>
    <property type="project" value="InterPro"/>
</dbReference>
<name>H8KT93_SOLCM</name>
<dbReference type="HOGENOM" id="CLU_016090_0_0_10"/>
<keyword evidence="1" id="KW-0732">Signal</keyword>
<dbReference type="KEGG" id="scn:Solca_0120"/>